<feature type="region of interest" description="Disordered" evidence="1">
    <location>
        <begin position="1"/>
        <end position="38"/>
    </location>
</feature>
<reference evidence="3" key="1">
    <citation type="submission" date="2020-08" db="EMBL/GenBank/DDBJ databases">
        <title>Genome sequencing and assembly of the red palm weevil Rhynchophorus ferrugineus.</title>
        <authorList>
            <person name="Dias G.B."/>
            <person name="Bergman C.M."/>
            <person name="Manee M."/>
        </authorList>
    </citation>
    <scope>NUCLEOTIDE SEQUENCE</scope>
    <source>
        <strain evidence="3">AA-2017</strain>
        <tissue evidence="3">Whole larva</tissue>
    </source>
</reference>
<feature type="domain" description="DUF8206" evidence="2">
    <location>
        <begin position="374"/>
        <end position="451"/>
    </location>
</feature>
<protein>
    <recommendedName>
        <fullName evidence="2">DUF8206 domain-containing protein</fullName>
    </recommendedName>
</protein>
<dbReference type="PANTHER" id="PTHR32046:SF11">
    <property type="entry name" value="IMMUNE-ASSOCIATED NUCLEOTIDE-BINDING PROTEIN 10-LIKE"/>
    <property type="match status" value="1"/>
</dbReference>
<feature type="region of interest" description="Disordered" evidence="1">
    <location>
        <begin position="623"/>
        <end position="661"/>
    </location>
</feature>
<dbReference type="SUPFAM" id="SSF52540">
    <property type="entry name" value="P-loop containing nucleoside triphosphate hydrolases"/>
    <property type="match status" value="1"/>
</dbReference>
<dbReference type="Gene3D" id="3.40.50.300">
    <property type="entry name" value="P-loop containing nucleotide triphosphate hydrolases"/>
    <property type="match status" value="1"/>
</dbReference>
<accession>A0A834I9G8</accession>
<evidence type="ECO:0000313" key="4">
    <source>
        <dbReference type="Proteomes" id="UP000625711"/>
    </source>
</evidence>
<dbReference type="InterPro" id="IPR027417">
    <property type="entry name" value="P-loop_NTPase"/>
</dbReference>
<organism evidence="3 4">
    <name type="scientific">Rhynchophorus ferrugineus</name>
    <name type="common">Red palm weevil</name>
    <name type="synonym">Curculio ferrugineus</name>
    <dbReference type="NCBI Taxonomy" id="354439"/>
    <lineage>
        <taxon>Eukaryota</taxon>
        <taxon>Metazoa</taxon>
        <taxon>Ecdysozoa</taxon>
        <taxon>Arthropoda</taxon>
        <taxon>Hexapoda</taxon>
        <taxon>Insecta</taxon>
        <taxon>Pterygota</taxon>
        <taxon>Neoptera</taxon>
        <taxon>Endopterygota</taxon>
        <taxon>Coleoptera</taxon>
        <taxon>Polyphaga</taxon>
        <taxon>Cucujiformia</taxon>
        <taxon>Curculionidae</taxon>
        <taxon>Dryophthorinae</taxon>
        <taxon>Rhynchophorus</taxon>
    </lineage>
</organism>
<sequence length="673" mass="76929">MGASESTPNKTSTPQLQPNTSEEPHSANTSSGTPTRSNVDVDTVAISSLDIDAPDYLADPLRNLIENVLALQIKEINVLLYGDDSAERSSFINSLSGYLKYESFNAAVPGKMNAPIPTIFKILENDGDLEMIKVGDAEDVGGSTVQILRTYNFLIMDGKCKMQIIDMSELKDANCKDVLAYMSNIGQLHAICYLCKPRQDITSYFQRCISQITTLLHIDACDNLIFIFTDNSYDIEAFQSLKKLTDYNQINRNTFFFNKEPLVFLKAIKENDKMEMELATYAAKNWKIATEECWRMMDYITKLKPYQICRNSVINETRSLIYQLLKPMADICQLVQDNILVLQYHEHEMKLESRNTQKLRQLFYVPSIELEVTKLKKPAVICADSKCCKLYKIEGRNEFYYNTRCHHPCNLHNVQREVIGAPELINCDIMNLDGSCKNCGCSYKVHMLMGYLTKKTSGCKPDITILNSIKTEEDATREANKFIKNIELKKRQFDYELSIIMKSNARFLHFLKTHSIVAFTDAYAKYLQFLISRETSLGKDCDHKKLSGLEALLKEHIGYMSWCKVDGILGPQSSITQRRILQTMSQLCNLPLSGRYTKKLCDSQGIYLECKLGITEDTPVLTSNKEQKTNQKKDQSYHRPNRNERSGKRQRIRSKSFSTSAEPEILSSYYYPS</sequence>
<evidence type="ECO:0000256" key="1">
    <source>
        <dbReference type="SAM" id="MobiDB-lite"/>
    </source>
</evidence>
<dbReference type="Proteomes" id="UP000625711">
    <property type="component" value="Unassembled WGS sequence"/>
</dbReference>
<dbReference type="OrthoDB" id="2386367at2759"/>
<comment type="caution">
    <text evidence="3">The sequence shown here is derived from an EMBL/GenBank/DDBJ whole genome shotgun (WGS) entry which is preliminary data.</text>
</comment>
<dbReference type="PANTHER" id="PTHR32046">
    <property type="entry name" value="G DOMAIN-CONTAINING PROTEIN"/>
    <property type="match status" value="1"/>
</dbReference>
<feature type="compositionally biased region" description="Basic and acidic residues" evidence="1">
    <location>
        <begin position="625"/>
        <end position="647"/>
    </location>
</feature>
<dbReference type="EMBL" id="JAACXV010014200">
    <property type="protein sequence ID" value="KAF7269637.1"/>
    <property type="molecule type" value="Genomic_DNA"/>
</dbReference>
<keyword evidence="4" id="KW-1185">Reference proteome</keyword>
<name>A0A834I9G8_RHYFE</name>
<evidence type="ECO:0000259" key="2">
    <source>
        <dbReference type="Pfam" id="PF26633"/>
    </source>
</evidence>
<evidence type="ECO:0000313" key="3">
    <source>
        <dbReference type="EMBL" id="KAF7269637.1"/>
    </source>
</evidence>
<proteinExistence type="predicted"/>
<dbReference type="Pfam" id="PF26633">
    <property type="entry name" value="DUF8206"/>
    <property type="match status" value="1"/>
</dbReference>
<dbReference type="InterPro" id="IPR058519">
    <property type="entry name" value="DUF8206"/>
</dbReference>
<gene>
    <name evidence="3" type="ORF">GWI33_017319</name>
</gene>
<dbReference type="AlphaFoldDB" id="A0A834I9G8"/>